<evidence type="ECO:0000313" key="3">
    <source>
        <dbReference type="EMBL" id="MVN90472.1"/>
    </source>
</evidence>
<dbReference type="Pfam" id="PF13163">
    <property type="entry name" value="DUF3999"/>
    <property type="match status" value="1"/>
</dbReference>
<name>A0A6I4I5Y0_9SPHI</name>
<dbReference type="Proteomes" id="UP000434850">
    <property type="component" value="Unassembled WGS sequence"/>
</dbReference>
<keyword evidence="1" id="KW-1133">Transmembrane helix</keyword>
<sequence>MKHLQVKVYAWLLLLLLNAFAAMAQQQHKYKAKLATIDTSRFYTIGIGPNLMALCRIDMADIRLSDERGKPVPYITGNSLPVKEETAYETLPAVKNPSPDTLTCYIAENTAKVSIRQLWIKLRNTAVTRTINILGSDDLQNWFAIKEHVLLDASSNAEDGVTEQLLNFPASTYRYIKIQVNDKKEAPIYILQAGIYLKQQSRPQYDQLPNPHFTQKNSADTTYVSINFDKPYRVDKLNLKFEGAKYYNRRVQVYSITGRIREWIGELNLSAANTGDLLFVAKSRKLELVIYNEDNPALTLQAVKAYQLQQSIVAYLEKGVKYTLLAGNPNAVAPRYDLQYFTDSIDHVLPAVGYSDITPYGSINSTKKPESTIPVWIIWVAGAAALLILLLLTLKMTREIGKGNK</sequence>
<evidence type="ECO:0000313" key="4">
    <source>
        <dbReference type="Proteomes" id="UP000434850"/>
    </source>
</evidence>
<evidence type="ECO:0000256" key="1">
    <source>
        <dbReference type="SAM" id="Phobius"/>
    </source>
</evidence>
<gene>
    <name evidence="3" type="ORF">GO816_04965</name>
</gene>
<organism evidence="3 4">
    <name type="scientific">Mucilaginibacter aquatilis</name>
    <dbReference type="NCBI Taxonomy" id="1517760"/>
    <lineage>
        <taxon>Bacteria</taxon>
        <taxon>Pseudomonadati</taxon>
        <taxon>Bacteroidota</taxon>
        <taxon>Sphingobacteriia</taxon>
        <taxon>Sphingobacteriales</taxon>
        <taxon>Sphingobacteriaceae</taxon>
        <taxon>Mucilaginibacter</taxon>
    </lineage>
</organism>
<dbReference type="RefSeq" id="WP_157540259.1">
    <property type="nucleotide sequence ID" value="NZ_WQLA01000002.1"/>
</dbReference>
<dbReference type="OrthoDB" id="994644at2"/>
<dbReference type="AlphaFoldDB" id="A0A6I4I5Y0"/>
<keyword evidence="1" id="KW-0812">Transmembrane</keyword>
<keyword evidence="2" id="KW-0732">Signal</keyword>
<dbReference type="InterPro" id="IPR025060">
    <property type="entry name" value="DUF3999"/>
</dbReference>
<keyword evidence="4" id="KW-1185">Reference proteome</keyword>
<reference evidence="3 4" key="1">
    <citation type="submission" date="2019-12" db="EMBL/GenBank/DDBJ databases">
        <title>Mucilaginibacter sp. HME9299 genome sequencing and assembly.</title>
        <authorList>
            <person name="Kang H."/>
            <person name="Kim H."/>
            <person name="Joh K."/>
        </authorList>
    </citation>
    <scope>NUCLEOTIDE SEQUENCE [LARGE SCALE GENOMIC DNA]</scope>
    <source>
        <strain evidence="3 4">HME9299</strain>
    </source>
</reference>
<comment type="caution">
    <text evidence="3">The sequence shown here is derived from an EMBL/GenBank/DDBJ whole genome shotgun (WGS) entry which is preliminary data.</text>
</comment>
<keyword evidence="1" id="KW-0472">Membrane</keyword>
<feature type="signal peptide" evidence="2">
    <location>
        <begin position="1"/>
        <end position="24"/>
    </location>
</feature>
<dbReference type="EMBL" id="WQLA01000002">
    <property type="protein sequence ID" value="MVN90472.1"/>
    <property type="molecule type" value="Genomic_DNA"/>
</dbReference>
<feature type="transmembrane region" description="Helical" evidence="1">
    <location>
        <begin position="373"/>
        <end position="394"/>
    </location>
</feature>
<proteinExistence type="predicted"/>
<protein>
    <submittedName>
        <fullName evidence="3">DUF3999 family protein</fullName>
    </submittedName>
</protein>
<evidence type="ECO:0000256" key="2">
    <source>
        <dbReference type="SAM" id="SignalP"/>
    </source>
</evidence>
<accession>A0A6I4I5Y0</accession>
<feature type="chain" id="PRO_5026108938" evidence="2">
    <location>
        <begin position="25"/>
        <end position="405"/>
    </location>
</feature>